<protein>
    <recommendedName>
        <fullName evidence="3">Bacterial Ig-like domain-containing protein</fullName>
    </recommendedName>
</protein>
<feature type="region of interest" description="Disordered" evidence="1">
    <location>
        <begin position="205"/>
        <end position="224"/>
    </location>
</feature>
<dbReference type="EMBL" id="BHVZ01000001">
    <property type="protein sequence ID" value="GCB28575.1"/>
    <property type="molecule type" value="Genomic_DNA"/>
</dbReference>
<reference evidence="4 5" key="1">
    <citation type="submission" date="2018-10" db="EMBL/GenBank/DDBJ databases">
        <title>Draft Genome Sequence of Anaerotignum sp. KCTC 15736.</title>
        <authorList>
            <person name="Choi S.H."/>
            <person name="Kim J.S."/>
            <person name="Kang S.W."/>
            <person name="Lee J.S."/>
            <person name="Park S.H."/>
        </authorList>
    </citation>
    <scope>NUCLEOTIDE SEQUENCE [LARGE SCALE GENOMIC DNA]</scope>
    <source>
        <strain evidence="4 5">KCTC 15736</strain>
    </source>
</reference>
<dbReference type="Pfam" id="PF20251">
    <property type="entry name" value="Big_14"/>
    <property type="match status" value="1"/>
</dbReference>
<keyword evidence="2" id="KW-0732">Signal</keyword>
<dbReference type="InterPro" id="IPR046878">
    <property type="entry name" value="Big_14"/>
</dbReference>
<proteinExistence type="predicted"/>
<accession>A0A401LAZ7</accession>
<dbReference type="AlphaFoldDB" id="A0A401LAZ7"/>
<feature type="chain" id="PRO_5019257995" description="Bacterial Ig-like domain-containing protein" evidence="2">
    <location>
        <begin position="22"/>
        <end position="315"/>
    </location>
</feature>
<evidence type="ECO:0000313" key="5">
    <source>
        <dbReference type="Proteomes" id="UP000287361"/>
    </source>
</evidence>
<dbReference type="Proteomes" id="UP000287361">
    <property type="component" value="Unassembled WGS sequence"/>
</dbReference>
<name>A0A401LAZ7_9FIRM</name>
<sequence length="315" mass="35634">MKRAACLALAMSMVMGTTAFAAERNPIVLVNRQEFFLQDTAMQKNGKWLFSAEDLAEMTGSQMTNLGESLLFTTKTVAEDAERQMERTVVLQADGMLDVTAKEKDRLYLGYKINRENGKCFLPVREFANEMGYTMTWDRFLGSDWIYLKELRTPDVTLTVEYDKKTNSLQGTINNKEPQSFLYGNAFTLERLTENGWECVAKEEPKTGTELSMQPTRSETGENGMSTIEKKTKRGLAAGVYRMGIPFSFTYYYGGYQASAAKAALRKNPDKKAYDFYYATTVAEPNFYFRGDGLGSTYDAEITTNYTLYGTFTVE</sequence>
<keyword evidence="5" id="KW-1185">Reference proteome</keyword>
<evidence type="ECO:0000256" key="2">
    <source>
        <dbReference type="SAM" id="SignalP"/>
    </source>
</evidence>
<evidence type="ECO:0000256" key="1">
    <source>
        <dbReference type="SAM" id="MobiDB-lite"/>
    </source>
</evidence>
<gene>
    <name evidence="4" type="ORF">KGMB03357_02360</name>
</gene>
<organism evidence="4 5">
    <name type="scientific">Anaerotignum faecicola</name>
    <dbReference type="NCBI Taxonomy" id="2358141"/>
    <lineage>
        <taxon>Bacteria</taxon>
        <taxon>Bacillati</taxon>
        <taxon>Bacillota</taxon>
        <taxon>Clostridia</taxon>
        <taxon>Lachnospirales</taxon>
        <taxon>Anaerotignaceae</taxon>
        <taxon>Anaerotignum</taxon>
    </lineage>
</organism>
<feature type="domain" description="Bacterial Ig-like" evidence="3">
    <location>
        <begin position="161"/>
        <end position="243"/>
    </location>
</feature>
<feature type="compositionally biased region" description="Polar residues" evidence="1">
    <location>
        <begin position="209"/>
        <end position="224"/>
    </location>
</feature>
<evidence type="ECO:0000259" key="3">
    <source>
        <dbReference type="Pfam" id="PF20251"/>
    </source>
</evidence>
<feature type="signal peptide" evidence="2">
    <location>
        <begin position="1"/>
        <end position="21"/>
    </location>
</feature>
<evidence type="ECO:0000313" key="4">
    <source>
        <dbReference type="EMBL" id="GCB28575.1"/>
    </source>
</evidence>
<comment type="caution">
    <text evidence="4">The sequence shown here is derived from an EMBL/GenBank/DDBJ whole genome shotgun (WGS) entry which is preliminary data.</text>
</comment>